<dbReference type="InterPro" id="IPR040974">
    <property type="entry name" value="Fn3_PAP"/>
</dbReference>
<evidence type="ECO:0000259" key="2">
    <source>
        <dbReference type="Pfam" id="PF16656"/>
    </source>
</evidence>
<feature type="non-terminal residue" evidence="4">
    <location>
        <position position="1"/>
    </location>
</feature>
<sequence>FGPNRLAHARAPLLRPVSRTSVSARGAGMWLCKLFFVLLQCLDGAASAQKRILSVNATGPFPGLEAWVSVSFGPIADLQRDRGSCWLGVFSATADLSAAPWVQLDGGISGNVPNTVSSPMKFMNCEDTADPQFRSSGFGRQEVRLLNMRQDLIIALFTNGSERPVLESKTEPLAFSDYRLPMHGHIALAASEGQMLVQWTSLAAESPAVQWSAQRSGAPYQSMVAASTNLKYGSEDLCGAPASREGYLDPGFQHAAALAWPSNAEPGTKIFYRFGSVAEGSWSIERSFQVPPRVGPNVSTTVLVVADVGTCEPDSFQSHWSNPLGGPTGSEVLANVTYARIREAPQSQAVLHIGDISYATGYAAKWEFFMDHIEELATRTPYMLGESPRGTTSGTGLTLGPQEKRTAGGSAVCPWNRAFACRPHLRIRSLGGTLLTRERCTLSCWTLSYRVGKAQIS</sequence>
<organism evidence="4 5">
    <name type="scientific">Prorocentrum cordatum</name>
    <dbReference type="NCBI Taxonomy" id="2364126"/>
    <lineage>
        <taxon>Eukaryota</taxon>
        <taxon>Sar</taxon>
        <taxon>Alveolata</taxon>
        <taxon>Dinophyceae</taxon>
        <taxon>Prorocentrales</taxon>
        <taxon>Prorocentraceae</taxon>
        <taxon>Prorocentrum</taxon>
    </lineage>
</organism>
<proteinExistence type="predicted"/>
<dbReference type="InterPro" id="IPR029052">
    <property type="entry name" value="Metallo-depent_PP-like"/>
</dbReference>
<dbReference type="Gene3D" id="3.60.21.10">
    <property type="match status" value="1"/>
</dbReference>
<protein>
    <recommendedName>
        <fullName evidence="6">Purple acid phosphatase</fullName>
    </recommendedName>
</protein>
<gene>
    <name evidence="4" type="ORF">PCOR1329_LOCUS80858</name>
</gene>
<dbReference type="EMBL" id="CAUYUJ010021499">
    <property type="protein sequence ID" value="CAK0904995.1"/>
    <property type="molecule type" value="Genomic_DNA"/>
</dbReference>
<feature type="domain" description="Purple acid phosphatase Fn3-like" evidence="3">
    <location>
        <begin position="65"/>
        <end position="176"/>
    </location>
</feature>
<keyword evidence="1" id="KW-0732">Signal</keyword>
<dbReference type="Gene3D" id="2.60.40.380">
    <property type="entry name" value="Purple acid phosphatase-like, N-terminal"/>
    <property type="match status" value="1"/>
</dbReference>
<dbReference type="Pfam" id="PF17808">
    <property type="entry name" value="fn3_PAP"/>
    <property type="match status" value="1"/>
</dbReference>
<evidence type="ECO:0000256" key="1">
    <source>
        <dbReference type="SAM" id="SignalP"/>
    </source>
</evidence>
<dbReference type="PANTHER" id="PTHR45778:SF3">
    <property type="entry name" value="PURPLE ACID PHOSPHATASE"/>
    <property type="match status" value="1"/>
</dbReference>
<feature type="signal peptide" evidence="1">
    <location>
        <begin position="1"/>
        <end position="47"/>
    </location>
</feature>
<feature type="chain" id="PRO_5045037090" description="Purple acid phosphatase" evidence="1">
    <location>
        <begin position="48"/>
        <end position="457"/>
    </location>
</feature>
<evidence type="ECO:0000313" key="5">
    <source>
        <dbReference type="Proteomes" id="UP001189429"/>
    </source>
</evidence>
<feature type="domain" description="Purple acid phosphatase N-terminal" evidence="2">
    <location>
        <begin position="181"/>
        <end position="289"/>
    </location>
</feature>
<evidence type="ECO:0000259" key="3">
    <source>
        <dbReference type="Pfam" id="PF17808"/>
    </source>
</evidence>
<keyword evidence="5" id="KW-1185">Reference proteome</keyword>
<accession>A0ABN9XXW8</accession>
<evidence type="ECO:0000313" key="4">
    <source>
        <dbReference type="EMBL" id="CAK0904995.1"/>
    </source>
</evidence>
<evidence type="ECO:0008006" key="6">
    <source>
        <dbReference type="Google" id="ProtNLM"/>
    </source>
</evidence>
<comment type="caution">
    <text evidence="4">The sequence shown here is derived from an EMBL/GenBank/DDBJ whole genome shotgun (WGS) entry which is preliminary data.</text>
</comment>
<dbReference type="Proteomes" id="UP001189429">
    <property type="component" value="Unassembled WGS sequence"/>
</dbReference>
<reference evidence="4" key="1">
    <citation type="submission" date="2023-10" db="EMBL/GenBank/DDBJ databases">
        <authorList>
            <person name="Chen Y."/>
            <person name="Shah S."/>
            <person name="Dougan E. K."/>
            <person name="Thang M."/>
            <person name="Chan C."/>
        </authorList>
    </citation>
    <scope>NUCLEOTIDE SEQUENCE [LARGE SCALE GENOMIC DNA]</scope>
</reference>
<dbReference type="InterPro" id="IPR015914">
    <property type="entry name" value="PAPs_N"/>
</dbReference>
<dbReference type="PANTHER" id="PTHR45778">
    <property type="entry name" value="PURPLE ACID PHOSPHATASE-RELATED"/>
    <property type="match status" value="1"/>
</dbReference>
<name>A0ABN9XXW8_9DINO</name>
<dbReference type="Pfam" id="PF16656">
    <property type="entry name" value="Pur_ac_phosph_N"/>
    <property type="match status" value="1"/>
</dbReference>